<dbReference type="AlphaFoldDB" id="A0A8H4J4J3"/>
<feature type="compositionally biased region" description="Basic residues" evidence="1">
    <location>
        <begin position="993"/>
        <end position="1005"/>
    </location>
</feature>
<feature type="compositionally biased region" description="Basic and acidic residues" evidence="1">
    <location>
        <begin position="34"/>
        <end position="52"/>
    </location>
</feature>
<feature type="compositionally biased region" description="Basic and acidic residues" evidence="1">
    <location>
        <begin position="978"/>
        <end position="992"/>
    </location>
</feature>
<dbReference type="InterPro" id="IPR003593">
    <property type="entry name" value="AAA+_ATPase"/>
</dbReference>
<feature type="compositionally biased region" description="Basic and acidic residues" evidence="1">
    <location>
        <begin position="1123"/>
        <end position="1138"/>
    </location>
</feature>
<comment type="caution">
    <text evidence="3">The sequence shown here is derived from an EMBL/GenBank/DDBJ whole genome shotgun (WGS) entry which is preliminary data.</text>
</comment>
<feature type="compositionally biased region" description="Low complexity" evidence="1">
    <location>
        <begin position="1014"/>
        <end position="1026"/>
    </location>
</feature>
<feature type="compositionally biased region" description="Basic and acidic residues" evidence="1">
    <location>
        <begin position="320"/>
        <end position="341"/>
    </location>
</feature>
<dbReference type="InterPro" id="IPR003959">
    <property type="entry name" value="ATPase_AAA_core"/>
</dbReference>
<feature type="compositionally biased region" description="Basic and acidic residues" evidence="1">
    <location>
        <begin position="66"/>
        <end position="75"/>
    </location>
</feature>
<dbReference type="Pfam" id="PF00004">
    <property type="entry name" value="AAA"/>
    <property type="match status" value="1"/>
</dbReference>
<feature type="compositionally biased region" description="Low complexity" evidence="1">
    <location>
        <begin position="76"/>
        <end position="88"/>
    </location>
</feature>
<protein>
    <submittedName>
        <fullName evidence="3">ATPase AAA+ type core</fullName>
    </submittedName>
</protein>
<accession>A0A8H4J4J3</accession>
<sequence length="1145" mass="129833">MSSDPSSAAPGASEKEVTDNATGLPSPQSEADPDQAREGSHKPLDGGSRDAVNDPDVPIASVEAPDPDHESDARSGSKSTSGGSISGDSDSEISDMYDIFRPSESPAETVLGMMDRMDRKMKRMREPQPLRYAKEITHEKIDDHGTLLKFLCDRLAYLEHEVEILRTGRPAEEEASPSPSVIAAPVPKTRRIPITEYGNYQWFNRRNVPYPYLHVDFVLEVQLVRDDAGIQTWPPPGVGQNAPSGLDHRGNEQVVESAHGVMIGDHTPHRVRICSPLLLACIRDICKESFSANNHIVFIRPFKMFVRHEKDIREALDKAEAQSKGLFKDEQSRKSRKDPETKTGNSRRNSKVSHNETDMNDDLTEPDHSGTAHERSERDLGASSEESSDEGELDEVSKEMIRERFEHLRLLVQFFDGPLKPVFDLYHSIKDGSASRIPFEYLWYLFEHGQEVVKQGGDLQLARVLRFTGGRETRIPSTLPPPPPPPPGAPRIPPSPDPPPTITNSFAVDCYRWEFDGEKFGVLNNVYWIRPYKGLKDITSLPVYPFSFHKNSSNVRNQLEDRGEKFLTLSRRNEASHRHYNGLTLESNVTSAEEIDSRVIIDQRSAVLAKPNWKPLEGSDARSTYDDNELFVLPHSPDDWMYTDHFQDQKAADKWFMERKHILEPSDDRLAPPDDDKILLSFFLYGFVLRSRKWAKLHIDRITDIEDKNSFDDLVIPEGHARSIKALVENHNRGPGKDKETDHVEVSMDLVRGKGKGVIILLHGEPGVGKTSTAECIADYTSRPLYPITCGDIGETADDVESNLEKTFQLAHKWGCVLLLDEADVFLQERNKEDLTRNAVVSVFLRVLEYYSGILFLTTNRVGIIDQAFRSRIHLSLYYPALDKDATLTIWKMHLKNAKDRFRDKGRVLEVDRKQILRFAKEQFKKMKKDTGSNWNGRKTKLTVEEFKTVQETSDSFDKYLLTTQKASQAALARASKIRSDNFKTQEPGVRDTRRRPRAKGRHRRQAEIESETDSTISSESSASSSEDNDESDSDAGEKQDEKGQNDAKTDGDSDIETEKKKVTKNKSKKPTTKDSKKKEETSSEEEESRKSKKKNRRHQENNQASEPEEKAKRGKGKKKATRVKEESETSSEQEVKTEKKRSKR</sequence>
<evidence type="ECO:0000313" key="3">
    <source>
        <dbReference type="EMBL" id="KAF4312631.1"/>
    </source>
</evidence>
<evidence type="ECO:0000259" key="2">
    <source>
        <dbReference type="SMART" id="SM00382"/>
    </source>
</evidence>
<dbReference type="GO" id="GO:0005524">
    <property type="term" value="F:ATP binding"/>
    <property type="evidence" value="ECO:0007669"/>
    <property type="project" value="InterPro"/>
</dbReference>
<organism evidence="3 4">
    <name type="scientific">Botryosphaeria dothidea</name>
    <dbReference type="NCBI Taxonomy" id="55169"/>
    <lineage>
        <taxon>Eukaryota</taxon>
        <taxon>Fungi</taxon>
        <taxon>Dikarya</taxon>
        <taxon>Ascomycota</taxon>
        <taxon>Pezizomycotina</taxon>
        <taxon>Dothideomycetes</taxon>
        <taxon>Dothideomycetes incertae sedis</taxon>
        <taxon>Botryosphaeriales</taxon>
        <taxon>Botryosphaeriaceae</taxon>
        <taxon>Botryosphaeria</taxon>
    </lineage>
</organism>
<dbReference type="PANTHER" id="PTHR46411">
    <property type="entry name" value="FAMILY ATPASE, PUTATIVE-RELATED"/>
    <property type="match status" value="1"/>
</dbReference>
<reference evidence="3" key="1">
    <citation type="submission" date="2020-04" db="EMBL/GenBank/DDBJ databases">
        <title>Genome Assembly and Annotation of Botryosphaeria dothidea sdau 11-99, a Latent Pathogen of Apple Fruit Ring Rot in China.</title>
        <authorList>
            <person name="Yu C."/>
            <person name="Diao Y."/>
            <person name="Lu Q."/>
            <person name="Zhao J."/>
            <person name="Cui S."/>
            <person name="Peng C."/>
            <person name="He B."/>
            <person name="Liu H."/>
        </authorList>
    </citation>
    <scope>NUCLEOTIDE SEQUENCE [LARGE SCALE GENOMIC DNA]</scope>
    <source>
        <strain evidence="3">Sdau11-99</strain>
    </source>
</reference>
<dbReference type="Gene3D" id="3.40.50.300">
    <property type="entry name" value="P-loop containing nucleotide triphosphate hydrolases"/>
    <property type="match status" value="1"/>
</dbReference>
<feature type="compositionally biased region" description="Basic and acidic residues" evidence="1">
    <location>
        <begin position="1036"/>
        <end position="1061"/>
    </location>
</feature>
<dbReference type="InterPro" id="IPR027417">
    <property type="entry name" value="P-loop_NTPase"/>
</dbReference>
<feature type="compositionally biased region" description="Basic residues" evidence="1">
    <location>
        <begin position="1062"/>
        <end position="1071"/>
    </location>
</feature>
<evidence type="ECO:0000313" key="4">
    <source>
        <dbReference type="Proteomes" id="UP000572817"/>
    </source>
</evidence>
<dbReference type="OrthoDB" id="10042665at2759"/>
<dbReference type="CDD" id="cd19481">
    <property type="entry name" value="RecA-like_protease"/>
    <property type="match status" value="1"/>
</dbReference>
<dbReference type="InterPro" id="IPR054289">
    <property type="entry name" value="DUF7025"/>
</dbReference>
<feature type="compositionally biased region" description="Low complexity" evidence="1">
    <location>
        <begin position="1"/>
        <end position="12"/>
    </location>
</feature>
<feature type="region of interest" description="Disordered" evidence="1">
    <location>
        <begin position="320"/>
        <end position="396"/>
    </location>
</feature>
<dbReference type="EMBL" id="WWBZ02000002">
    <property type="protein sequence ID" value="KAF4312631.1"/>
    <property type="molecule type" value="Genomic_DNA"/>
</dbReference>
<dbReference type="SMART" id="SM00382">
    <property type="entry name" value="AAA"/>
    <property type="match status" value="1"/>
</dbReference>
<feature type="compositionally biased region" description="Polar residues" evidence="1">
    <location>
        <begin position="19"/>
        <end position="29"/>
    </location>
</feature>
<feature type="compositionally biased region" description="Basic and acidic residues" evidence="1">
    <location>
        <begin position="365"/>
        <end position="380"/>
    </location>
</feature>
<dbReference type="Pfam" id="PF22942">
    <property type="entry name" value="DUF7025"/>
    <property type="match status" value="1"/>
</dbReference>
<feature type="region of interest" description="Disordered" evidence="1">
    <location>
        <begin position="973"/>
        <end position="1145"/>
    </location>
</feature>
<name>A0A8H4J4J3_9PEZI</name>
<feature type="compositionally biased region" description="Basic and acidic residues" evidence="1">
    <location>
        <begin position="1072"/>
        <end position="1082"/>
    </location>
</feature>
<dbReference type="SUPFAM" id="SSF52540">
    <property type="entry name" value="P-loop containing nucleoside triphosphate hydrolases"/>
    <property type="match status" value="1"/>
</dbReference>
<proteinExistence type="predicted"/>
<feature type="compositionally biased region" description="Basic residues" evidence="1">
    <location>
        <begin position="1113"/>
        <end position="1122"/>
    </location>
</feature>
<gene>
    <name evidence="3" type="ORF">GTA08_BOTSDO11955</name>
</gene>
<feature type="compositionally biased region" description="Pro residues" evidence="1">
    <location>
        <begin position="478"/>
        <end position="500"/>
    </location>
</feature>
<keyword evidence="4" id="KW-1185">Reference proteome</keyword>
<feature type="domain" description="AAA+ ATPase" evidence="2">
    <location>
        <begin position="756"/>
        <end position="883"/>
    </location>
</feature>
<feature type="region of interest" description="Disordered" evidence="1">
    <location>
        <begin position="1"/>
        <end position="93"/>
    </location>
</feature>
<evidence type="ECO:0000256" key="1">
    <source>
        <dbReference type="SAM" id="MobiDB-lite"/>
    </source>
</evidence>
<dbReference type="GO" id="GO:0016887">
    <property type="term" value="F:ATP hydrolysis activity"/>
    <property type="evidence" value="ECO:0007669"/>
    <property type="project" value="InterPro"/>
</dbReference>
<dbReference type="Proteomes" id="UP000572817">
    <property type="component" value="Unassembled WGS sequence"/>
</dbReference>
<dbReference type="PANTHER" id="PTHR46411:SF2">
    <property type="entry name" value="AAA+ ATPASE DOMAIN-CONTAINING PROTEIN"/>
    <property type="match status" value="1"/>
</dbReference>
<feature type="region of interest" description="Disordered" evidence="1">
    <location>
        <begin position="472"/>
        <end position="500"/>
    </location>
</feature>